<gene>
    <name evidence="2" type="ORF">ACFYV7_39260</name>
</gene>
<reference evidence="2 3" key="1">
    <citation type="submission" date="2024-10" db="EMBL/GenBank/DDBJ databases">
        <title>The Natural Products Discovery Center: Release of the First 8490 Sequenced Strains for Exploring Actinobacteria Biosynthetic Diversity.</title>
        <authorList>
            <person name="Kalkreuter E."/>
            <person name="Kautsar S.A."/>
            <person name="Yang D."/>
            <person name="Bader C.D."/>
            <person name="Teijaro C.N."/>
            <person name="Fluegel L."/>
            <person name="Davis C.M."/>
            <person name="Simpson J.R."/>
            <person name="Lauterbach L."/>
            <person name="Steele A.D."/>
            <person name="Gui C."/>
            <person name="Meng S."/>
            <person name="Li G."/>
            <person name="Viehrig K."/>
            <person name="Ye F."/>
            <person name="Su P."/>
            <person name="Kiefer A.F."/>
            <person name="Nichols A."/>
            <person name="Cepeda A.J."/>
            <person name="Yan W."/>
            <person name="Fan B."/>
            <person name="Jiang Y."/>
            <person name="Adhikari A."/>
            <person name="Zheng C.-J."/>
            <person name="Schuster L."/>
            <person name="Cowan T.M."/>
            <person name="Smanski M.J."/>
            <person name="Chevrette M.G."/>
            <person name="De Carvalho L.P.S."/>
            <person name="Shen B."/>
        </authorList>
    </citation>
    <scope>NUCLEOTIDE SEQUENCE [LARGE SCALE GENOMIC DNA]</scope>
    <source>
        <strain evidence="2 3">NPDC003040</strain>
    </source>
</reference>
<dbReference type="InterPro" id="IPR016181">
    <property type="entry name" value="Acyl_CoA_acyltransferase"/>
</dbReference>
<evidence type="ECO:0000313" key="2">
    <source>
        <dbReference type="EMBL" id="MFF3228885.1"/>
    </source>
</evidence>
<dbReference type="PANTHER" id="PTHR43072">
    <property type="entry name" value="N-ACETYLTRANSFERASE"/>
    <property type="match status" value="1"/>
</dbReference>
<dbReference type="EMBL" id="JBIAPI010000016">
    <property type="protein sequence ID" value="MFF3228885.1"/>
    <property type="molecule type" value="Genomic_DNA"/>
</dbReference>
<keyword evidence="2" id="KW-0808">Transferase</keyword>
<dbReference type="PANTHER" id="PTHR43072:SF36">
    <property type="entry name" value="RIBOSOMAL-PROTEIN-ALANINE ACETYLTRANSFERASE"/>
    <property type="match status" value="1"/>
</dbReference>
<comment type="caution">
    <text evidence="2">The sequence shown here is derived from an EMBL/GenBank/DDBJ whole genome shotgun (WGS) entry which is preliminary data.</text>
</comment>
<dbReference type="Gene3D" id="3.40.630.30">
    <property type="match status" value="1"/>
</dbReference>
<dbReference type="GO" id="GO:0016746">
    <property type="term" value="F:acyltransferase activity"/>
    <property type="evidence" value="ECO:0007669"/>
    <property type="project" value="UniProtKB-KW"/>
</dbReference>
<dbReference type="Pfam" id="PF00583">
    <property type="entry name" value="Acetyltransf_1"/>
    <property type="match status" value="1"/>
</dbReference>
<evidence type="ECO:0000313" key="3">
    <source>
        <dbReference type="Proteomes" id="UP001601948"/>
    </source>
</evidence>
<dbReference type="EC" id="2.3.-.-" evidence="2"/>
<dbReference type="InterPro" id="IPR000182">
    <property type="entry name" value="GNAT_dom"/>
</dbReference>
<dbReference type="InterPro" id="IPR017255">
    <property type="entry name" value="AcTrfase_GNAT_prd"/>
</dbReference>
<dbReference type="PIRSF" id="PIRSF037663">
    <property type="entry name" value="Acetyltransf_GNAT_prd"/>
    <property type="match status" value="1"/>
</dbReference>
<dbReference type="RefSeq" id="WP_387726041.1">
    <property type="nucleotide sequence ID" value="NZ_JBIAPI010000016.1"/>
</dbReference>
<sequence>MGELGKRDEIVRQATVRDLHEVIDDHARYWGERDLRSLHVCALVHEFPETSLVAVGDDGIRGYILGFVTPARVAYAHLIATRDDTRGTGLGRRLYTAFATAASQQGAVQLKAITSPTNEGSISFHRSLDFEARLIEDYDGPGQPRMVFTRDLSQPLS</sequence>
<accession>A0ABW6R5S9</accession>
<dbReference type="PROSITE" id="PS51186">
    <property type="entry name" value="GNAT"/>
    <property type="match status" value="1"/>
</dbReference>
<dbReference type="Proteomes" id="UP001601948">
    <property type="component" value="Unassembled WGS sequence"/>
</dbReference>
<dbReference type="CDD" id="cd04301">
    <property type="entry name" value="NAT_SF"/>
    <property type="match status" value="1"/>
</dbReference>
<evidence type="ECO:0000259" key="1">
    <source>
        <dbReference type="PROSITE" id="PS51186"/>
    </source>
</evidence>
<feature type="domain" description="N-acetyltransferase" evidence="1">
    <location>
        <begin position="9"/>
        <end position="151"/>
    </location>
</feature>
<dbReference type="SUPFAM" id="SSF55729">
    <property type="entry name" value="Acyl-CoA N-acyltransferases (Nat)"/>
    <property type="match status" value="1"/>
</dbReference>
<protein>
    <submittedName>
        <fullName evidence="2">GNAT family N-acetyltransferase</fullName>
        <ecNumber evidence="2">2.3.-.-</ecNumber>
    </submittedName>
</protein>
<keyword evidence="2" id="KW-0012">Acyltransferase</keyword>
<proteinExistence type="predicted"/>
<name>A0ABW6R5S9_9NOCA</name>
<organism evidence="2 3">
    <name type="scientific">Nocardia suismassiliense</name>
    <dbReference type="NCBI Taxonomy" id="2077092"/>
    <lineage>
        <taxon>Bacteria</taxon>
        <taxon>Bacillati</taxon>
        <taxon>Actinomycetota</taxon>
        <taxon>Actinomycetes</taxon>
        <taxon>Mycobacteriales</taxon>
        <taxon>Nocardiaceae</taxon>
        <taxon>Nocardia</taxon>
    </lineage>
</organism>
<keyword evidence="3" id="KW-1185">Reference proteome</keyword>